<keyword evidence="2" id="KW-1185">Reference proteome</keyword>
<name>A0A0V8IS60_9MICC</name>
<dbReference type="Gene3D" id="2.40.50.140">
    <property type="entry name" value="Nucleic acid-binding proteins"/>
    <property type="match status" value="1"/>
</dbReference>
<accession>A0A0V8IS60</accession>
<dbReference type="AlphaFoldDB" id="A0A0V8IS60"/>
<reference evidence="1 2" key="1">
    <citation type="journal article" date="2014" name="Arch. Microbiol.">
        <title>Arthrobacter enclensis sp. nov., isolated from sediment sample.</title>
        <authorList>
            <person name="Dastager S.G."/>
            <person name="Liu Q."/>
            <person name="Tang S.K."/>
            <person name="Krishnamurthi S."/>
            <person name="Lee J.C."/>
            <person name="Li W.J."/>
        </authorList>
    </citation>
    <scope>NUCLEOTIDE SEQUENCE [LARGE SCALE GENOMIC DNA]</scope>
    <source>
        <strain evidence="1 2">NIO-1008</strain>
    </source>
</reference>
<dbReference type="OrthoDB" id="4559810at2"/>
<comment type="caution">
    <text evidence="1">The sequence shown here is derived from an EMBL/GenBank/DDBJ whole genome shotgun (WGS) entry which is preliminary data.</text>
</comment>
<protein>
    <submittedName>
        <fullName evidence="1">Uncharacterized protein</fullName>
    </submittedName>
</protein>
<dbReference type="RefSeq" id="WP_058267201.1">
    <property type="nucleotide sequence ID" value="NZ_FMAZ01000002.1"/>
</dbReference>
<evidence type="ECO:0000313" key="2">
    <source>
        <dbReference type="Proteomes" id="UP000053199"/>
    </source>
</evidence>
<dbReference type="EMBL" id="LNQM01000002">
    <property type="protein sequence ID" value="KSU77608.1"/>
    <property type="molecule type" value="Genomic_DNA"/>
</dbReference>
<sequence>MHRNADRSLTGKIGRVTGLIAPGTIGEVMLPYLGGTMAFHAHPFDKASSFAVGDEVLVIYFEPPQTVFVEELPEVLRHPD</sequence>
<organism evidence="1 2">
    <name type="scientific">Pseudarthrobacter enclensis</name>
    <dbReference type="NCBI Taxonomy" id="993070"/>
    <lineage>
        <taxon>Bacteria</taxon>
        <taxon>Bacillati</taxon>
        <taxon>Actinomycetota</taxon>
        <taxon>Actinomycetes</taxon>
        <taxon>Micrococcales</taxon>
        <taxon>Micrococcaceae</taxon>
        <taxon>Pseudarthrobacter</taxon>
    </lineage>
</organism>
<dbReference type="STRING" id="993070.AS031_05915"/>
<gene>
    <name evidence="1" type="ORF">AS031_05915</name>
</gene>
<dbReference type="Proteomes" id="UP000053199">
    <property type="component" value="Unassembled WGS sequence"/>
</dbReference>
<evidence type="ECO:0000313" key="1">
    <source>
        <dbReference type="EMBL" id="KSU77608.1"/>
    </source>
</evidence>
<dbReference type="InterPro" id="IPR012340">
    <property type="entry name" value="NA-bd_OB-fold"/>
</dbReference>
<proteinExistence type="predicted"/>